<gene>
    <name evidence="7" type="ORF">AXG93_3857s1170</name>
</gene>
<dbReference type="PANTHER" id="PTHR48060:SF21">
    <property type="entry name" value="L DOMAIN-LIKE PROTEIN"/>
    <property type="match status" value="1"/>
</dbReference>
<dbReference type="GO" id="GO:0016020">
    <property type="term" value="C:membrane"/>
    <property type="evidence" value="ECO:0007669"/>
    <property type="project" value="UniProtKB-SubCell"/>
</dbReference>
<reference evidence="7" key="1">
    <citation type="submission" date="2016-03" db="EMBL/GenBank/DDBJ databases">
        <title>Mechanisms controlling the formation of the plant cell surface in tip-growing cells are functionally conserved among land plants.</title>
        <authorList>
            <person name="Honkanen S."/>
            <person name="Jones V.A."/>
            <person name="Morieri G."/>
            <person name="Champion C."/>
            <person name="Hetherington A.J."/>
            <person name="Kelly S."/>
            <person name="Saint-Marcoux D."/>
            <person name="Proust H."/>
            <person name="Prescott H."/>
            <person name="Dolan L."/>
        </authorList>
    </citation>
    <scope>NUCLEOTIDE SEQUENCE [LARGE SCALE GENOMIC DNA]</scope>
    <source>
        <tissue evidence="7">Whole gametophyte</tissue>
    </source>
</reference>
<evidence type="ECO:0000256" key="1">
    <source>
        <dbReference type="ARBA" id="ARBA00004167"/>
    </source>
</evidence>
<evidence type="ECO:0000259" key="6">
    <source>
        <dbReference type="Pfam" id="PF08263"/>
    </source>
</evidence>
<dbReference type="InterPro" id="IPR032675">
    <property type="entry name" value="LRR_dom_sf"/>
</dbReference>
<dbReference type="InterPro" id="IPR013210">
    <property type="entry name" value="LRR_N_plant-typ"/>
</dbReference>
<keyword evidence="2" id="KW-0433">Leucine-rich repeat</keyword>
<keyword evidence="4" id="KW-0677">Repeat</keyword>
<dbReference type="Proteomes" id="UP000077202">
    <property type="component" value="Unassembled WGS sequence"/>
</dbReference>
<dbReference type="InterPro" id="IPR003591">
    <property type="entry name" value="Leu-rich_rpt_typical-subtyp"/>
</dbReference>
<dbReference type="InterPro" id="IPR053211">
    <property type="entry name" value="DNA_repair-toleration"/>
</dbReference>
<keyword evidence="5" id="KW-0472">Membrane</keyword>
<evidence type="ECO:0000256" key="2">
    <source>
        <dbReference type="ARBA" id="ARBA00022614"/>
    </source>
</evidence>
<dbReference type="Pfam" id="PF08263">
    <property type="entry name" value="LRRNT_2"/>
    <property type="match status" value="1"/>
</dbReference>
<comment type="subcellular location">
    <subcellularLocation>
        <location evidence="1">Membrane</location>
        <topology evidence="1">Single-pass membrane protein</topology>
    </subcellularLocation>
</comment>
<dbReference type="SMART" id="SM00369">
    <property type="entry name" value="LRR_TYP"/>
    <property type="match status" value="6"/>
</dbReference>
<dbReference type="Pfam" id="PF00560">
    <property type="entry name" value="LRR_1"/>
    <property type="match status" value="2"/>
</dbReference>
<keyword evidence="8" id="KW-1185">Reference proteome</keyword>
<name>A0A176W3A1_MARPO</name>
<feature type="domain" description="Leucine-rich repeat-containing N-terminal plant-type" evidence="6">
    <location>
        <begin position="100"/>
        <end position="136"/>
    </location>
</feature>
<organism evidence="7 8">
    <name type="scientific">Marchantia polymorpha subsp. ruderalis</name>
    <dbReference type="NCBI Taxonomy" id="1480154"/>
    <lineage>
        <taxon>Eukaryota</taxon>
        <taxon>Viridiplantae</taxon>
        <taxon>Streptophyta</taxon>
        <taxon>Embryophyta</taxon>
        <taxon>Marchantiophyta</taxon>
        <taxon>Marchantiopsida</taxon>
        <taxon>Marchantiidae</taxon>
        <taxon>Marchantiales</taxon>
        <taxon>Marchantiaceae</taxon>
        <taxon>Marchantia</taxon>
    </lineage>
</organism>
<protein>
    <recommendedName>
        <fullName evidence="6">Leucine-rich repeat-containing N-terminal plant-type domain-containing protein</fullName>
    </recommendedName>
</protein>
<evidence type="ECO:0000256" key="4">
    <source>
        <dbReference type="ARBA" id="ARBA00022737"/>
    </source>
</evidence>
<dbReference type="Pfam" id="PF13855">
    <property type="entry name" value="LRR_8"/>
    <property type="match status" value="2"/>
</dbReference>
<keyword evidence="3" id="KW-0732">Signal</keyword>
<evidence type="ECO:0000256" key="5">
    <source>
        <dbReference type="ARBA" id="ARBA00023136"/>
    </source>
</evidence>
<evidence type="ECO:0000313" key="7">
    <source>
        <dbReference type="EMBL" id="OAE27519.1"/>
    </source>
</evidence>
<comment type="caution">
    <text evidence="7">The sequence shown here is derived from an EMBL/GenBank/DDBJ whole genome shotgun (WGS) entry which is preliminary data.</text>
</comment>
<dbReference type="PROSITE" id="PS51450">
    <property type="entry name" value="LRR"/>
    <property type="match status" value="1"/>
</dbReference>
<dbReference type="PANTHER" id="PTHR48060">
    <property type="entry name" value="DNA DAMAGE-REPAIR/TOLERATION PROTEIN DRT100"/>
    <property type="match status" value="1"/>
</dbReference>
<dbReference type="EMBL" id="LVLJ01001867">
    <property type="protein sequence ID" value="OAE27519.1"/>
    <property type="molecule type" value="Genomic_DNA"/>
</dbReference>
<dbReference type="AlphaFoldDB" id="A0A176W3A1"/>
<dbReference type="SUPFAM" id="SSF52058">
    <property type="entry name" value="L domain-like"/>
    <property type="match status" value="2"/>
</dbReference>
<dbReference type="Gene3D" id="3.80.10.10">
    <property type="entry name" value="Ribonuclease Inhibitor"/>
    <property type="match status" value="3"/>
</dbReference>
<proteinExistence type="predicted"/>
<dbReference type="FunFam" id="3.80.10.10:FF:000095">
    <property type="entry name" value="LRR receptor-like serine/threonine-protein kinase GSO1"/>
    <property type="match status" value="2"/>
</dbReference>
<evidence type="ECO:0000256" key="3">
    <source>
        <dbReference type="ARBA" id="ARBA00022729"/>
    </source>
</evidence>
<accession>A0A176W3A1</accession>
<evidence type="ECO:0000313" key="8">
    <source>
        <dbReference type="Proteomes" id="UP000077202"/>
    </source>
</evidence>
<sequence length="672" mass="72656">MTTRFAVRVGLGPTETSQAISSSAVGGLWSIMDQIQPRETWSFDGHCIVSRNLEVKLPSTSQFQIKSKIMAGGGIGQKWAAVLLIVALWGTCSAQTCDEGDLKVLQTFRDTFEDPGGVFSTWNGTDCCTGWEGVECASSGRVVSLEVQAPHPRYGPNPTPKPGFTGIAAASLTDLTALQTLRVVAVFFNSPLPDTFGNLAKLETLEFGLNNLTGTIPASIGEAKNLKSLTINVNMPFPEQDFTGGPIPESFCDLTKLEIVALAAVRFTGKIPSCICRWRQATSIDMAVNSLVSEIPNCIGYTLDKLTYLGLDYNNFTGPVPAMLGRLKSLEELKLNNNQFSGKIPASLGSLEVLRSLSLSENSLFGPIPASFGKLQALVFLDLANNYLTSIPKELGLLGNLTYVNLQNNKLLGALPEEIGNAGINSQEGLQLDISNNILSGRLPFTLGLLGSFIASNNYFHGAFPLSLAGVPYVELNNNFLSSYGDSGPAPAEFVIRVLELQNNRFAGHIPAWLTTLLAESRLITEVDISQNKFSGDVGALLLNLPELRLLNASHNLFHSKLPATTFNTSDSYTLDLSHNDICGSIPLTFFPSLASSQYIDMSYNNLTGPLPDNVGQLDNISYLDLSHNMLSGKVPQSIDQLRDTLQFLDLSHNDFVGDVPEIQNDNTVTFK</sequence>
<dbReference type="InterPro" id="IPR001611">
    <property type="entry name" value="Leu-rich_rpt"/>
</dbReference>